<evidence type="ECO:0000259" key="2">
    <source>
        <dbReference type="Pfam" id="PF00441"/>
    </source>
</evidence>
<name>A0A1E7LM86_9ACTN</name>
<dbReference type="RefSeq" id="WP_275539268.1">
    <property type="nucleotide sequence ID" value="NZ_LJGZ01000098.1"/>
</dbReference>
<evidence type="ECO:0000313" key="4">
    <source>
        <dbReference type="Proteomes" id="UP000175971"/>
    </source>
</evidence>
<dbReference type="Gene3D" id="1.20.140.10">
    <property type="entry name" value="Butyryl-CoA Dehydrogenase, subunit A, domain 3"/>
    <property type="match status" value="1"/>
</dbReference>
<protein>
    <submittedName>
        <fullName evidence="3">Acyl-CoA dehydrogenase</fullName>
    </submittedName>
</protein>
<dbReference type="InterPro" id="IPR009075">
    <property type="entry name" value="AcylCo_DH/oxidase_C"/>
</dbReference>
<dbReference type="Proteomes" id="UP000175971">
    <property type="component" value="Unassembled WGS sequence"/>
</dbReference>
<dbReference type="InterPro" id="IPR036250">
    <property type="entry name" value="AcylCo_DH-like_C"/>
</dbReference>
<dbReference type="AlphaFoldDB" id="A0A1E7LM86"/>
<sequence>GEAAYAAARTALQLHGAVGYTEELDLAWWLRRARPLRDAWGTPSACRARVLAG</sequence>
<gene>
    <name evidence="3" type="ORF">AN221_27395</name>
</gene>
<reference evidence="3 4" key="1">
    <citation type="journal article" date="2016" name="Front. Microbiol.">
        <title>Comparative Genomics Analysis of Streptomyces Species Reveals Their Adaptation to the Marine Environment and Their Diversity at the Genomic Level.</title>
        <authorList>
            <person name="Tian X."/>
            <person name="Zhang Z."/>
            <person name="Yang T."/>
            <person name="Chen M."/>
            <person name="Li J."/>
            <person name="Chen F."/>
            <person name="Yang J."/>
            <person name="Li W."/>
            <person name="Zhang B."/>
            <person name="Zhang Z."/>
            <person name="Wu J."/>
            <person name="Zhang C."/>
            <person name="Long L."/>
            <person name="Xiao J."/>
        </authorList>
    </citation>
    <scope>NUCLEOTIDE SEQUENCE [LARGE SCALE GENOMIC DNA]</scope>
    <source>
        <strain evidence="3 4">SCSIO M10372</strain>
    </source>
</reference>
<evidence type="ECO:0000313" key="3">
    <source>
        <dbReference type="EMBL" id="OEV17251.1"/>
    </source>
</evidence>
<dbReference type="Pfam" id="PF00441">
    <property type="entry name" value="Acyl-CoA_dh_1"/>
    <property type="match status" value="1"/>
</dbReference>
<dbReference type="SUPFAM" id="SSF47203">
    <property type="entry name" value="Acyl-CoA dehydrogenase C-terminal domain-like"/>
    <property type="match status" value="1"/>
</dbReference>
<dbReference type="EMBL" id="LJGZ01000098">
    <property type="protein sequence ID" value="OEV17251.1"/>
    <property type="molecule type" value="Genomic_DNA"/>
</dbReference>
<dbReference type="PATRIC" id="fig|518642.7.peg.3294"/>
<feature type="domain" description="Acyl-CoA dehydrogenase/oxidase C-terminal" evidence="2">
    <location>
        <begin position="2"/>
        <end position="42"/>
    </location>
</feature>
<keyword evidence="1" id="KW-0285">Flavoprotein</keyword>
<accession>A0A1E7LM86</accession>
<evidence type="ECO:0000256" key="1">
    <source>
        <dbReference type="ARBA" id="ARBA00022630"/>
    </source>
</evidence>
<keyword evidence="4" id="KW-1185">Reference proteome</keyword>
<dbReference type="GO" id="GO:0016627">
    <property type="term" value="F:oxidoreductase activity, acting on the CH-CH group of donors"/>
    <property type="evidence" value="ECO:0007669"/>
    <property type="project" value="InterPro"/>
</dbReference>
<organism evidence="3 4">
    <name type="scientific">Streptomyces nanshensis</name>
    <dbReference type="NCBI Taxonomy" id="518642"/>
    <lineage>
        <taxon>Bacteria</taxon>
        <taxon>Bacillati</taxon>
        <taxon>Actinomycetota</taxon>
        <taxon>Actinomycetes</taxon>
        <taxon>Kitasatosporales</taxon>
        <taxon>Streptomycetaceae</taxon>
        <taxon>Streptomyces</taxon>
    </lineage>
</organism>
<feature type="non-terminal residue" evidence="3">
    <location>
        <position position="1"/>
    </location>
</feature>
<comment type="caution">
    <text evidence="3">The sequence shown here is derived from an EMBL/GenBank/DDBJ whole genome shotgun (WGS) entry which is preliminary data.</text>
</comment>
<proteinExistence type="predicted"/>